<dbReference type="EMBL" id="JACHFM010000002">
    <property type="protein sequence ID" value="MBB5222826.1"/>
    <property type="molecule type" value="Genomic_DNA"/>
</dbReference>
<gene>
    <name evidence="1" type="ORF">HNP73_002762</name>
</gene>
<accession>A0A840SSN4</accession>
<evidence type="ECO:0000313" key="1">
    <source>
        <dbReference type="EMBL" id="MBB5222826.1"/>
    </source>
</evidence>
<organism evidence="1 2">
    <name type="scientific">Amaricoccus macauensis</name>
    <dbReference type="NCBI Taxonomy" id="57001"/>
    <lineage>
        <taxon>Bacteria</taxon>
        <taxon>Pseudomonadati</taxon>
        <taxon>Pseudomonadota</taxon>
        <taxon>Alphaproteobacteria</taxon>
        <taxon>Rhodobacterales</taxon>
        <taxon>Paracoccaceae</taxon>
        <taxon>Amaricoccus</taxon>
    </lineage>
</organism>
<keyword evidence="2" id="KW-1185">Reference proteome</keyword>
<dbReference type="RefSeq" id="WP_184150343.1">
    <property type="nucleotide sequence ID" value="NZ_JACHFM010000002.1"/>
</dbReference>
<evidence type="ECO:0000313" key="2">
    <source>
        <dbReference type="Proteomes" id="UP000549457"/>
    </source>
</evidence>
<sequence length="65" mass="6892">MKLDQVLFVSTAAFIIIAPVTQTQSVLEQQRAARGNAPKLARQGAVPQQTAQVTASVNVINAFAL</sequence>
<dbReference type="Proteomes" id="UP000549457">
    <property type="component" value="Unassembled WGS sequence"/>
</dbReference>
<comment type="caution">
    <text evidence="1">The sequence shown here is derived from an EMBL/GenBank/DDBJ whole genome shotgun (WGS) entry which is preliminary data.</text>
</comment>
<protein>
    <submittedName>
        <fullName evidence="1">Uncharacterized protein</fullName>
    </submittedName>
</protein>
<name>A0A840SSN4_9RHOB</name>
<reference evidence="1 2" key="1">
    <citation type="submission" date="2020-08" db="EMBL/GenBank/DDBJ databases">
        <title>Genomic Encyclopedia of Type Strains, Phase IV (KMG-IV): sequencing the most valuable type-strain genomes for metagenomic binning, comparative biology and taxonomic classification.</title>
        <authorList>
            <person name="Goeker M."/>
        </authorList>
    </citation>
    <scope>NUCLEOTIDE SEQUENCE [LARGE SCALE GENOMIC DNA]</scope>
    <source>
        <strain evidence="1 2">DSM 101730</strain>
    </source>
</reference>
<proteinExistence type="predicted"/>
<dbReference type="AlphaFoldDB" id="A0A840SSN4"/>